<dbReference type="EMBL" id="QGKS01000168">
    <property type="protein sequence ID" value="PWR15858.1"/>
    <property type="molecule type" value="Genomic_DNA"/>
</dbReference>
<evidence type="ECO:0000256" key="7">
    <source>
        <dbReference type="RuleBase" id="RU367016"/>
    </source>
</evidence>
<proteinExistence type="inferred from homology"/>
<evidence type="ECO:0000256" key="5">
    <source>
        <dbReference type="ARBA" id="ARBA00022989"/>
    </source>
</evidence>
<keyword evidence="4 7" id="KW-0812">Transmembrane</keyword>
<comment type="subcellular location">
    <subcellularLocation>
        <location evidence="1 7">Cell membrane</location>
        <topology evidence="1 7">Multi-pass membrane protein</topology>
    </subcellularLocation>
</comment>
<evidence type="ECO:0000259" key="8">
    <source>
        <dbReference type="Pfam" id="PF09335"/>
    </source>
</evidence>
<keyword evidence="6 7" id="KW-0472">Membrane</keyword>
<sequence>MTARPTRSGATPDRASVTCVAVDTAEKTRVLSESIALNPLDPKDLIHTFGLIGVWAILFAETGLLVGFFFPGDSLLFLAGVAASPVADAIFGSGTRLSLAGLLIGGPLCAIVGAQVGHWLGHRYGRRMFDRPNSRLFKREYVEKAEYYFQKFGPAKAVVLARFIPIVRTFLNPVAGVLGMPARQFLIWNIVGAVLWVDGILLIGYLLADQIYNAIGDKIDRYILPVVALIIVVSVLPIFFEFLRDRRARKRGEAAAMVAAASAAGVVDAVRDAVDGEDDRRHGQQGR</sequence>
<protein>
    <recommendedName>
        <fullName evidence="8">VTT domain-containing protein</fullName>
    </recommendedName>
</protein>
<dbReference type="InterPro" id="IPR032818">
    <property type="entry name" value="DedA-like"/>
</dbReference>
<dbReference type="Proteomes" id="UP000246050">
    <property type="component" value="Unassembled WGS sequence"/>
</dbReference>
<evidence type="ECO:0000256" key="2">
    <source>
        <dbReference type="ARBA" id="ARBA00010792"/>
    </source>
</evidence>
<keyword evidence="3 7" id="KW-1003">Cell membrane</keyword>
<gene>
    <name evidence="9" type="ORF">DKT69_08765</name>
</gene>
<reference evidence="9 10" key="1">
    <citation type="submission" date="2018-05" db="EMBL/GenBank/DDBJ databases">
        <title>Micromonosporas from Atacama Desert.</title>
        <authorList>
            <person name="Carro L."/>
            <person name="Golinska P."/>
            <person name="Klenk H.-P."/>
            <person name="Goodfellow M."/>
        </authorList>
    </citation>
    <scope>NUCLEOTIDE SEQUENCE [LARGE SCALE GENOMIC DNA]</scope>
    <source>
        <strain evidence="9 10">4G51</strain>
    </source>
</reference>
<dbReference type="Pfam" id="PF09335">
    <property type="entry name" value="VTT_dom"/>
    <property type="match status" value="1"/>
</dbReference>
<comment type="similarity">
    <text evidence="2 7">Belongs to the DedA family.</text>
</comment>
<evidence type="ECO:0000313" key="9">
    <source>
        <dbReference type="EMBL" id="PWR15858.1"/>
    </source>
</evidence>
<feature type="transmembrane region" description="Helical" evidence="7">
    <location>
        <begin position="185"/>
        <end position="207"/>
    </location>
</feature>
<feature type="domain" description="VTT" evidence="8">
    <location>
        <begin position="70"/>
        <end position="205"/>
    </location>
</feature>
<feature type="transmembrane region" description="Helical" evidence="7">
    <location>
        <begin position="222"/>
        <end position="243"/>
    </location>
</feature>
<keyword evidence="5 7" id="KW-1133">Transmembrane helix</keyword>
<evidence type="ECO:0000256" key="3">
    <source>
        <dbReference type="ARBA" id="ARBA00022475"/>
    </source>
</evidence>
<dbReference type="AlphaFoldDB" id="A0A317DMM1"/>
<evidence type="ECO:0000256" key="6">
    <source>
        <dbReference type="ARBA" id="ARBA00023136"/>
    </source>
</evidence>
<dbReference type="PANTHER" id="PTHR30353:SF0">
    <property type="entry name" value="TRANSMEMBRANE PROTEIN"/>
    <property type="match status" value="1"/>
</dbReference>
<feature type="transmembrane region" description="Helical" evidence="7">
    <location>
        <begin position="99"/>
        <end position="121"/>
    </location>
</feature>
<organism evidence="9 10">
    <name type="scientific">Micromonospora sicca</name>
    <dbReference type="NCBI Taxonomy" id="2202420"/>
    <lineage>
        <taxon>Bacteria</taxon>
        <taxon>Bacillati</taxon>
        <taxon>Actinomycetota</taxon>
        <taxon>Actinomycetes</taxon>
        <taxon>Micromonosporales</taxon>
        <taxon>Micromonosporaceae</taxon>
        <taxon>Micromonospora</taxon>
    </lineage>
</organism>
<evidence type="ECO:0000256" key="4">
    <source>
        <dbReference type="ARBA" id="ARBA00022692"/>
    </source>
</evidence>
<comment type="caution">
    <text evidence="9">The sequence shown here is derived from an EMBL/GenBank/DDBJ whole genome shotgun (WGS) entry which is preliminary data.</text>
</comment>
<evidence type="ECO:0000256" key="1">
    <source>
        <dbReference type="ARBA" id="ARBA00004651"/>
    </source>
</evidence>
<dbReference type="GO" id="GO:0005886">
    <property type="term" value="C:plasma membrane"/>
    <property type="evidence" value="ECO:0007669"/>
    <property type="project" value="UniProtKB-SubCell"/>
</dbReference>
<accession>A0A317DMM1</accession>
<dbReference type="OrthoDB" id="9813426at2"/>
<evidence type="ECO:0000313" key="10">
    <source>
        <dbReference type="Proteomes" id="UP000246050"/>
    </source>
</evidence>
<dbReference type="InterPro" id="IPR032816">
    <property type="entry name" value="VTT_dom"/>
</dbReference>
<feature type="transmembrane region" description="Helical" evidence="7">
    <location>
        <begin position="45"/>
        <end position="68"/>
    </location>
</feature>
<dbReference type="PANTHER" id="PTHR30353">
    <property type="entry name" value="INNER MEMBRANE PROTEIN DEDA-RELATED"/>
    <property type="match status" value="1"/>
</dbReference>
<name>A0A317DMM1_9ACTN</name>